<organism evidence="5 6">
    <name type="scientific">Dispira parvispora</name>
    <dbReference type="NCBI Taxonomy" id="1520584"/>
    <lineage>
        <taxon>Eukaryota</taxon>
        <taxon>Fungi</taxon>
        <taxon>Fungi incertae sedis</taxon>
        <taxon>Zoopagomycota</taxon>
        <taxon>Kickxellomycotina</taxon>
        <taxon>Dimargaritomycetes</taxon>
        <taxon>Dimargaritales</taxon>
        <taxon>Dimargaritaceae</taxon>
        <taxon>Dispira</taxon>
    </lineage>
</organism>
<evidence type="ECO:0000256" key="3">
    <source>
        <dbReference type="ARBA" id="ARBA00023274"/>
    </source>
</evidence>
<dbReference type="SUPFAM" id="SSF110324">
    <property type="entry name" value="Ribosomal L27 protein-like"/>
    <property type="match status" value="1"/>
</dbReference>
<reference evidence="5" key="1">
    <citation type="submission" date="2022-07" db="EMBL/GenBank/DDBJ databases">
        <title>Phylogenomic reconstructions and comparative analyses of Kickxellomycotina fungi.</title>
        <authorList>
            <person name="Reynolds N.K."/>
            <person name="Stajich J.E."/>
            <person name="Barry K."/>
            <person name="Grigoriev I.V."/>
            <person name="Crous P."/>
            <person name="Smith M.E."/>
        </authorList>
    </citation>
    <scope>NUCLEOTIDE SEQUENCE</scope>
    <source>
        <strain evidence="5">RSA 1196</strain>
    </source>
</reference>
<keyword evidence="5" id="KW-0560">Oxidoreductase</keyword>
<dbReference type="HAMAP" id="MF_00539">
    <property type="entry name" value="Ribosomal_bL27"/>
    <property type="match status" value="1"/>
</dbReference>
<dbReference type="PANTHER" id="PTHR15893">
    <property type="entry name" value="RIBOSOMAL PROTEIN L27"/>
    <property type="match status" value="1"/>
</dbReference>
<gene>
    <name evidence="5" type="primary">MRPL2</name>
    <name evidence="5" type="ORF">IWQ62_004695</name>
</gene>
<comment type="caution">
    <text evidence="5">The sequence shown here is derived from an EMBL/GenBank/DDBJ whole genome shotgun (WGS) entry which is preliminary data.</text>
</comment>
<sequence length="166" mass="18769">MASLLAGYQLLKGLPTAAGARLSAIQTTYQRETIRWATKRAGGATKNNRDSPGQHLGIKKFGSEYVVPGNIIVRQRGTNFFPGENVGIGRDHTLFALTAGYVQFYRQRGGRYQKERRYIAVSHNKDAKFPRDPEAPRDRRFELVDVNGFETQLKQKQAEYRAHQDA</sequence>
<comment type="similarity">
    <text evidence="1">Belongs to the bacterial ribosomal protein bL27 family.</text>
</comment>
<proteinExistence type="inferred from homology"/>
<dbReference type="GO" id="GO:0016491">
    <property type="term" value="F:oxidoreductase activity"/>
    <property type="evidence" value="ECO:0007669"/>
    <property type="project" value="UniProtKB-KW"/>
</dbReference>
<dbReference type="PROSITE" id="PS00831">
    <property type="entry name" value="RIBOSOMAL_L27"/>
    <property type="match status" value="1"/>
</dbReference>
<dbReference type="GO" id="GO:0003735">
    <property type="term" value="F:structural constituent of ribosome"/>
    <property type="evidence" value="ECO:0007669"/>
    <property type="project" value="InterPro"/>
</dbReference>
<dbReference type="GO" id="GO:0005762">
    <property type="term" value="C:mitochondrial large ribosomal subunit"/>
    <property type="evidence" value="ECO:0007669"/>
    <property type="project" value="TreeGrafter"/>
</dbReference>
<dbReference type="OrthoDB" id="1867012at2759"/>
<dbReference type="Proteomes" id="UP001150925">
    <property type="component" value="Unassembled WGS sequence"/>
</dbReference>
<accession>A0A9W8ALE3</accession>
<dbReference type="PRINTS" id="PR00063">
    <property type="entry name" value="RIBOSOMALL27"/>
</dbReference>
<dbReference type="PANTHER" id="PTHR15893:SF0">
    <property type="entry name" value="LARGE RIBOSOMAL SUBUNIT PROTEIN BL27M"/>
    <property type="match status" value="1"/>
</dbReference>
<dbReference type="AlphaFoldDB" id="A0A9W8ALE3"/>
<dbReference type="EMBL" id="JANBPY010001645">
    <property type="protein sequence ID" value="KAJ1959236.1"/>
    <property type="molecule type" value="Genomic_DNA"/>
</dbReference>
<evidence type="ECO:0000256" key="4">
    <source>
        <dbReference type="ARBA" id="ARBA00035267"/>
    </source>
</evidence>
<keyword evidence="6" id="KW-1185">Reference proteome</keyword>
<keyword evidence="2 5" id="KW-0689">Ribosomal protein</keyword>
<evidence type="ECO:0000256" key="1">
    <source>
        <dbReference type="ARBA" id="ARBA00010797"/>
    </source>
</evidence>
<evidence type="ECO:0000256" key="2">
    <source>
        <dbReference type="ARBA" id="ARBA00022980"/>
    </source>
</evidence>
<dbReference type="GO" id="GO:0006412">
    <property type="term" value="P:translation"/>
    <property type="evidence" value="ECO:0007669"/>
    <property type="project" value="InterPro"/>
</dbReference>
<protein>
    <recommendedName>
        <fullName evidence="4">Large ribosomal subunit protein bL27m</fullName>
    </recommendedName>
</protein>
<dbReference type="NCBIfam" id="TIGR00062">
    <property type="entry name" value="L27"/>
    <property type="match status" value="1"/>
</dbReference>
<dbReference type="Gene3D" id="2.40.50.100">
    <property type="match status" value="1"/>
</dbReference>
<dbReference type="InterPro" id="IPR018261">
    <property type="entry name" value="Ribosomal_bL27_CS"/>
</dbReference>
<dbReference type="InterPro" id="IPR001684">
    <property type="entry name" value="Ribosomal_bL27"/>
</dbReference>
<keyword evidence="3" id="KW-0687">Ribonucleoprotein</keyword>
<evidence type="ECO:0000313" key="5">
    <source>
        <dbReference type="EMBL" id="KAJ1959236.1"/>
    </source>
</evidence>
<dbReference type="FunFam" id="2.40.50.100:FF:000020">
    <property type="entry name" value="50S ribosomal protein L27"/>
    <property type="match status" value="1"/>
</dbReference>
<dbReference type="Pfam" id="PF01016">
    <property type="entry name" value="Ribosomal_L27"/>
    <property type="match status" value="1"/>
</dbReference>
<name>A0A9W8ALE3_9FUNG</name>
<evidence type="ECO:0000313" key="6">
    <source>
        <dbReference type="Proteomes" id="UP001150925"/>
    </source>
</evidence>